<organism evidence="2 3">
    <name type="scientific">Sulfidibacter corallicola</name>
    <dbReference type="NCBI Taxonomy" id="2818388"/>
    <lineage>
        <taxon>Bacteria</taxon>
        <taxon>Pseudomonadati</taxon>
        <taxon>Acidobacteriota</taxon>
        <taxon>Holophagae</taxon>
        <taxon>Acanthopleuribacterales</taxon>
        <taxon>Acanthopleuribacteraceae</taxon>
        <taxon>Sulfidibacter</taxon>
    </lineage>
</organism>
<protein>
    <submittedName>
        <fullName evidence="2">MarR family transcriptional regulator</fullName>
    </submittedName>
</protein>
<dbReference type="PANTHER" id="PTHR33164">
    <property type="entry name" value="TRANSCRIPTIONAL REGULATOR, MARR FAMILY"/>
    <property type="match status" value="1"/>
</dbReference>
<dbReference type="InterPro" id="IPR036390">
    <property type="entry name" value="WH_DNA-bd_sf"/>
</dbReference>
<reference evidence="2" key="1">
    <citation type="submission" date="2021-03" db="EMBL/GenBank/DDBJ databases">
        <title>Acanthopleuribacteraceae sp. M133.</title>
        <authorList>
            <person name="Wang G."/>
        </authorList>
    </citation>
    <scope>NUCLEOTIDE SEQUENCE</scope>
    <source>
        <strain evidence="2">M133</strain>
    </source>
</reference>
<dbReference type="PANTHER" id="PTHR33164:SF89">
    <property type="entry name" value="MARR FAMILY REGULATORY PROTEIN"/>
    <property type="match status" value="1"/>
</dbReference>
<accession>A0A8A4TSL3</accession>
<evidence type="ECO:0000313" key="2">
    <source>
        <dbReference type="EMBL" id="QTD52144.1"/>
    </source>
</evidence>
<dbReference type="Gene3D" id="1.10.10.10">
    <property type="entry name" value="Winged helix-like DNA-binding domain superfamily/Winged helix DNA-binding domain"/>
    <property type="match status" value="1"/>
</dbReference>
<dbReference type="InterPro" id="IPR039422">
    <property type="entry name" value="MarR/SlyA-like"/>
</dbReference>
<dbReference type="SMART" id="SM00347">
    <property type="entry name" value="HTH_MARR"/>
    <property type="match status" value="1"/>
</dbReference>
<gene>
    <name evidence="2" type="ORF">J3U87_06685</name>
</gene>
<dbReference type="GO" id="GO:0006950">
    <property type="term" value="P:response to stress"/>
    <property type="evidence" value="ECO:0007669"/>
    <property type="project" value="TreeGrafter"/>
</dbReference>
<dbReference type="Pfam" id="PF01047">
    <property type="entry name" value="MarR"/>
    <property type="match status" value="1"/>
</dbReference>
<dbReference type="EMBL" id="CP071793">
    <property type="protein sequence ID" value="QTD52144.1"/>
    <property type="molecule type" value="Genomic_DNA"/>
</dbReference>
<dbReference type="KEGG" id="scor:J3U87_06685"/>
<dbReference type="AlphaFoldDB" id="A0A8A4TSL3"/>
<dbReference type="PROSITE" id="PS50995">
    <property type="entry name" value="HTH_MARR_2"/>
    <property type="match status" value="1"/>
</dbReference>
<name>A0A8A4TSL3_SULCO</name>
<sequence>MDSSFICHEVLRNLRKITRAIDLHSKRLAQEYGLTGPQAIIMQEIQQGGAVPVSSLAKSVSLSHATVTDILNRLSKRGMVIRTRDHVDKRRMMVSLTEQGAQLLTKTPSLLQDQFISRFEDLEEWEQTLILSSLQRVATFMNAEGIDASPVLTSGHITRKETEI</sequence>
<dbReference type="InterPro" id="IPR036388">
    <property type="entry name" value="WH-like_DNA-bd_sf"/>
</dbReference>
<feature type="domain" description="HTH marR-type" evidence="1">
    <location>
        <begin position="7"/>
        <end position="139"/>
    </location>
</feature>
<evidence type="ECO:0000313" key="3">
    <source>
        <dbReference type="Proteomes" id="UP000663929"/>
    </source>
</evidence>
<dbReference type="InterPro" id="IPR000835">
    <property type="entry name" value="HTH_MarR-typ"/>
</dbReference>
<dbReference type="PRINTS" id="PR00598">
    <property type="entry name" value="HTHMARR"/>
</dbReference>
<dbReference type="Proteomes" id="UP000663929">
    <property type="component" value="Chromosome"/>
</dbReference>
<dbReference type="SUPFAM" id="SSF46785">
    <property type="entry name" value="Winged helix' DNA-binding domain"/>
    <property type="match status" value="1"/>
</dbReference>
<dbReference type="RefSeq" id="WP_237382253.1">
    <property type="nucleotide sequence ID" value="NZ_CP071793.1"/>
</dbReference>
<proteinExistence type="predicted"/>
<keyword evidence="3" id="KW-1185">Reference proteome</keyword>
<evidence type="ECO:0000259" key="1">
    <source>
        <dbReference type="PROSITE" id="PS50995"/>
    </source>
</evidence>
<dbReference type="GO" id="GO:0003700">
    <property type="term" value="F:DNA-binding transcription factor activity"/>
    <property type="evidence" value="ECO:0007669"/>
    <property type="project" value="InterPro"/>
</dbReference>